<feature type="domain" description="CCHC-type" evidence="2">
    <location>
        <begin position="291"/>
        <end position="306"/>
    </location>
</feature>
<dbReference type="InterPro" id="IPR001878">
    <property type="entry name" value="Znf_CCHC"/>
</dbReference>
<evidence type="ECO:0000313" key="4">
    <source>
        <dbReference type="Proteomes" id="UP001174136"/>
    </source>
</evidence>
<dbReference type="EMBL" id="JAOPHQ010002560">
    <property type="protein sequence ID" value="KAK0146738.1"/>
    <property type="molecule type" value="Genomic_DNA"/>
</dbReference>
<protein>
    <recommendedName>
        <fullName evidence="2">CCHC-type domain-containing protein</fullName>
    </recommendedName>
</protein>
<keyword evidence="1" id="KW-0479">Metal-binding</keyword>
<keyword evidence="1" id="KW-0863">Zinc-finger</keyword>
<name>A0AA47MU36_MERPO</name>
<dbReference type="GO" id="GO:0003676">
    <property type="term" value="F:nucleic acid binding"/>
    <property type="evidence" value="ECO:0007669"/>
    <property type="project" value="InterPro"/>
</dbReference>
<keyword evidence="4" id="KW-1185">Reference proteome</keyword>
<evidence type="ECO:0000259" key="2">
    <source>
        <dbReference type="PROSITE" id="PS50158"/>
    </source>
</evidence>
<evidence type="ECO:0000256" key="1">
    <source>
        <dbReference type="PROSITE-ProRule" id="PRU00047"/>
    </source>
</evidence>
<reference evidence="3" key="1">
    <citation type="journal article" date="2023" name="Front. Mar. Sci.">
        <title>A new Merluccius polli reference genome to investigate the effects of global change in West African waters.</title>
        <authorList>
            <person name="Mateo J.L."/>
            <person name="Blanco-Fernandez C."/>
            <person name="Garcia-Vazquez E."/>
            <person name="Machado-Schiaffino G."/>
        </authorList>
    </citation>
    <scope>NUCLEOTIDE SEQUENCE</scope>
    <source>
        <strain evidence="3">C29</strain>
        <tissue evidence="3">Fin</tissue>
    </source>
</reference>
<dbReference type="GO" id="GO:0008270">
    <property type="term" value="F:zinc ion binding"/>
    <property type="evidence" value="ECO:0007669"/>
    <property type="project" value="UniProtKB-KW"/>
</dbReference>
<keyword evidence="1" id="KW-0862">Zinc</keyword>
<accession>A0AA47MU36</accession>
<dbReference type="PROSITE" id="PS50158">
    <property type="entry name" value="ZF_CCHC"/>
    <property type="match status" value="1"/>
</dbReference>
<sequence>MQRQNEITYMLVQQQMSATLPQRDITIFAGDPLQFVSFMRTFEHCIEERTSSYQDCLYFLEQYTRGQPRELVQSCLHMIPQQGYQTAKYRIATAYMDKAFGWPVIKAEDVQALQEFALFLRGCCNAMTEIQYMEELNIPSHMRHVIMKLPYKLRERWRSTACDIQERRGYRATFLDIVCFLENQVKVLSHPLFGDISDARPNTLKAVNTIKSLPRSNSKGSSFAATIAATNHTVTTEPTAYQIPKQPMAAKELSSESCLYCQELHPLFKCSRLSKVSQREKIEFLRGKGVCFGCLQAGHMTKECRNRLTCEECNLKHPTILHIHNKDKLKSKKGGKVLQTYAFLDPGSTATFCTSRFLKKLNLQGKRTNILLRTMGQEKVVESQVITGLEVSKLDENQFVELPETYTQETIPVSKGNIPTQQDIEKWKYLNDIRIPELDAEVEILIGTNAPKLMEPWEVINSEGDGPYAVRTLLGWVVNGPLRGNSGCCQRSCSTVYANRISIVRLEELLVSQYNQDFNEKSLEEKQEMSREDLRFMKILEKSTCIQDGHYCMDLPFKVDDITMPNNRCIVEQRIQGLKRRFEKNKTYQEEYTRFLTDMINSGYAEVVPQNQLDGKDGSV</sequence>
<gene>
    <name evidence="3" type="ORF">N1851_013945</name>
</gene>
<dbReference type="PANTHER" id="PTHR47331">
    <property type="entry name" value="PHD-TYPE DOMAIN-CONTAINING PROTEIN"/>
    <property type="match status" value="1"/>
</dbReference>
<proteinExistence type="predicted"/>
<evidence type="ECO:0000313" key="3">
    <source>
        <dbReference type="EMBL" id="KAK0146738.1"/>
    </source>
</evidence>
<comment type="caution">
    <text evidence="3">The sequence shown here is derived from an EMBL/GenBank/DDBJ whole genome shotgun (WGS) entry which is preliminary data.</text>
</comment>
<organism evidence="3 4">
    <name type="scientific">Merluccius polli</name>
    <name type="common">Benguela hake</name>
    <name type="synonym">Merluccius cadenati</name>
    <dbReference type="NCBI Taxonomy" id="89951"/>
    <lineage>
        <taxon>Eukaryota</taxon>
        <taxon>Metazoa</taxon>
        <taxon>Chordata</taxon>
        <taxon>Craniata</taxon>
        <taxon>Vertebrata</taxon>
        <taxon>Euteleostomi</taxon>
        <taxon>Actinopterygii</taxon>
        <taxon>Neopterygii</taxon>
        <taxon>Teleostei</taxon>
        <taxon>Neoteleostei</taxon>
        <taxon>Acanthomorphata</taxon>
        <taxon>Zeiogadaria</taxon>
        <taxon>Gadariae</taxon>
        <taxon>Gadiformes</taxon>
        <taxon>Gadoidei</taxon>
        <taxon>Merlucciidae</taxon>
        <taxon>Merluccius</taxon>
    </lineage>
</organism>
<dbReference type="Proteomes" id="UP001174136">
    <property type="component" value="Unassembled WGS sequence"/>
</dbReference>
<dbReference type="AlphaFoldDB" id="A0AA47MU36"/>
<dbReference type="PANTHER" id="PTHR47331:SF3">
    <property type="match status" value="1"/>
</dbReference>